<dbReference type="Pfam" id="PF07970">
    <property type="entry name" value="COPIIcoated_ERV"/>
    <property type="match status" value="1"/>
</dbReference>
<evidence type="ECO:0000256" key="8">
    <source>
        <dbReference type="SAM" id="MobiDB-lite"/>
    </source>
</evidence>
<dbReference type="GO" id="GO:0006888">
    <property type="term" value="P:endoplasmic reticulum to Golgi vesicle-mediated transport"/>
    <property type="evidence" value="ECO:0007669"/>
    <property type="project" value="TreeGrafter"/>
</dbReference>
<dbReference type="PANTHER" id="PTHR10984">
    <property type="entry name" value="ENDOPLASMIC RETICULUM-GOLGI INTERMEDIATE COMPARTMENT PROTEIN"/>
    <property type="match status" value="1"/>
</dbReference>
<comment type="subcellular location">
    <subcellularLocation>
        <location evidence="2">Endoplasmic reticulum-Golgi intermediate compartment membrane</location>
        <topology evidence="2">Multi-pass membrane protein</topology>
    </subcellularLocation>
    <subcellularLocation>
        <location evidence="1">Golgi apparatus</location>
        <location evidence="1">cis-Golgi network membrane</location>
        <topology evidence="1">Multi-pass membrane protein</topology>
    </subcellularLocation>
</comment>
<dbReference type="WBParaSite" id="PTRK_0000852800.1">
    <property type="protein sequence ID" value="PTRK_0000852800.1"/>
    <property type="gene ID" value="PTRK_0000852800"/>
</dbReference>
<evidence type="ECO:0000259" key="10">
    <source>
        <dbReference type="Pfam" id="PF07970"/>
    </source>
</evidence>
<keyword evidence="5 9" id="KW-1133">Transmembrane helix</keyword>
<keyword evidence="6 9" id="KW-0472">Membrane</keyword>
<proteinExistence type="inferred from homology"/>
<dbReference type="GO" id="GO:0000139">
    <property type="term" value="C:Golgi membrane"/>
    <property type="evidence" value="ECO:0007669"/>
    <property type="project" value="TreeGrafter"/>
</dbReference>
<dbReference type="GO" id="GO:0030134">
    <property type="term" value="C:COPII-coated ER to Golgi transport vesicle"/>
    <property type="evidence" value="ECO:0007669"/>
    <property type="project" value="TreeGrafter"/>
</dbReference>
<evidence type="ECO:0000256" key="1">
    <source>
        <dbReference type="ARBA" id="ARBA00004257"/>
    </source>
</evidence>
<dbReference type="AlphaFoldDB" id="A0A0N4ZK95"/>
<protein>
    <recommendedName>
        <fullName evidence="7">Endoplasmic reticulum-Golgi intermediate compartment protein 3</fullName>
    </recommendedName>
</protein>
<accession>A0A0N4ZK95</accession>
<sequence length="369" mass="41008">MGLITKIREYDLFAKPLEDFRIKTSFGGIVTVVSFVVIATLFISETLSYIHIKTKESLYIDYTPGDTNISIYFDLVFHKLPCDFLSVDILDQGGQSQENIVDNVYKTRLDSEGNIKANAEILKHEVNKNNTLLSIVNGTTIKPDNYCGSCYGAIEGCCNTCESVREAYNLRGWNLLDINTIEQCKNDPIVKLLIDRQGEGCRIAGHVQVAKSGGNFHIAPGEGESIRRSHVHSLKAISLDQFDISHTINHISFGENYPGKKFPLNGKVFIDEEESKSVVVDLPYAHKAIVISSCAFLVVACILAGILCIKACLMQKADDDTIRASSRNEQENNNNNNNNENEDDDGDDDAKETDTLRRSTVNTVKIDML</sequence>
<dbReference type="InterPro" id="IPR012936">
    <property type="entry name" value="Erv_C"/>
</dbReference>
<dbReference type="Pfam" id="PF13850">
    <property type="entry name" value="ERGIC_N"/>
    <property type="match status" value="1"/>
</dbReference>
<keyword evidence="12" id="KW-1185">Reference proteome</keyword>
<feature type="region of interest" description="Disordered" evidence="8">
    <location>
        <begin position="326"/>
        <end position="357"/>
    </location>
</feature>
<evidence type="ECO:0000259" key="11">
    <source>
        <dbReference type="Pfam" id="PF13850"/>
    </source>
</evidence>
<name>A0A0N4ZK95_PARTI</name>
<keyword evidence="4 9" id="KW-0812">Transmembrane</keyword>
<dbReference type="Proteomes" id="UP000038045">
    <property type="component" value="Unplaced"/>
</dbReference>
<evidence type="ECO:0000256" key="9">
    <source>
        <dbReference type="SAM" id="Phobius"/>
    </source>
</evidence>
<feature type="domain" description="Endoplasmic reticulum vesicle transporter N-terminal" evidence="11">
    <location>
        <begin position="8"/>
        <end position="97"/>
    </location>
</feature>
<dbReference type="GO" id="GO:0006890">
    <property type="term" value="P:retrograde vesicle-mediated transport, Golgi to endoplasmic reticulum"/>
    <property type="evidence" value="ECO:0007669"/>
    <property type="project" value="TreeGrafter"/>
</dbReference>
<reference evidence="13" key="1">
    <citation type="submission" date="2017-02" db="UniProtKB">
        <authorList>
            <consortium name="WormBaseParasite"/>
        </authorList>
    </citation>
    <scope>IDENTIFICATION</scope>
</reference>
<evidence type="ECO:0000256" key="5">
    <source>
        <dbReference type="ARBA" id="ARBA00022989"/>
    </source>
</evidence>
<dbReference type="STRING" id="131310.A0A0N4ZK95"/>
<feature type="compositionally biased region" description="Acidic residues" evidence="8">
    <location>
        <begin position="340"/>
        <end position="351"/>
    </location>
</feature>
<dbReference type="PANTHER" id="PTHR10984:SF25">
    <property type="entry name" value="ENDOPLASMIC RETICULUM-GOLGI INTERMEDIATE COMPARTMENT PROTEIN 3"/>
    <property type="match status" value="1"/>
</dbReference>
<feature type="transmembrane region" description="Helical" evidence="9">
    <location>
        <begin position="20"/>
        <end position="43"/>
    </location>
</feature>
<dbReference type="InterPro" id="IPR045888">
    <property type="entry name" value="Erv"/>
</dbReference>
<evidence type="ECO:0000313" key="12">
    <source>
        <dbReference type="Proteomes" id="UP000038045"/>
    </source>
</evidence>
<evidence type="ECO:0000256" key="2">
    <source>
        <dbReference type="ARBA" id="ARBA00004457"/>
    </source>
</evidence>
<evidence type="ECO:0000256" key="3">
    <source>
        <dbReference type="ARBA" id="ARBA00005648"/>
    </source>
</evidence>
<evidence type="ECO:0000313" key="13">
    <source>
        <dbReference type="WBParaSite" id="PTRK_0000852800.1"/>
    </source>
</evidence>
<feature type="domain" description="Endoplasmic reticulum vesicle transporter C-terminal" evidence="10">
    <location>
        <begin position="150"/>
        <end position="277"/>
    </location>
</feature>
<organism evidence="12 13">
    <name type="scientific">Parastrongyloides trichosuri</name>
    <name type="common">Possum-specific nematode worm</name>
    <dbReference type="NCBI Taxonomy" id="131310"/>
    <lineage>
        <taxon>Eukaryota</taxon>
        <taxon>Metazoa</taxon>
        <taxon>Ecdysozoa</taxon>
        <taxon>Nematoda</taxon>
        <taxon>Chromadorea</taxon>
        <taxon>Rhabditida</taxon>
        <taxon>Tylenchina</taxon>
        <taxon>Panagrolaimomorpha</taxon>
        <taxon>Strongyloidoidea</taxon>
        <taxon>Strongyloididae</taxon>
        <taxon>Parastrongyloides</taxon>
    </lineage>
</organism>
<comment type="similarity">
    <text evidence="3">Belongs to the ERGIC family.</text>
</comment>
<evidence type="ECO:0000256" key="6">
    <source>
        <dbReference type="ARBA" id="ARBA00023136"/>
    </source>
</evidence>
<dbReference type="InterPro" id="IPR039542">
    <property type="entry name" value="Erv_N"/>
</dbReference>
<evidence type="ECO:0000256" key="7">
    <source>
        <dbReference type="ARBA" id="ARBA00040493"/>
    </source>
</evidence>
<dbReference type="GO" id="GO:0005789">
    <property type="term" value="C:endoplasmic reticulum membrane"/>
    <property type="evidence" value="ECO:0007669"/>
    <property type="project" value="TreeGrafter"/>
</dbReference>
<dbReference type="GO" id="GO:0033116">
    <property type="term" value="C:endoplasmic reticulum-Golgi intermediate compartment membrane"/>
    <property type="evidence" value="ECO:0007669"/>
    <property type="project" value="UniProtKB-SubCell"/>
</dbReference>
<feature type="transmembrane region" description="Helical" evidence="9">
    <location>
        <begin position="289"/>
        <end position="313"/>
    </location>
</feature>
<evidence type="ECO:0000256" key="4">
    <source>
        <dbReference type="ARBA" id="ARBA00022692"/>
    </source>
</evidence>